<sequence>MTTTMQLLNNKRKENRAPSPSDTVCDDTKTKKKKKKSFGPLVSPHVISQPGKPKRKKHTPSRRRRNTNNNNNNTLTDDIAATSLLLLRTSSTTTTTTTFSGGGFGGEEGCGLVFSSLPSLSEGKLGGDGGGGGGGAKDVKVDKSVASPARVMLSTPPQQPKTRMKIRVVLPLLALSAKRRADLGKLYDACELLKRVKAVERMF</sequence>
<dbReference type="AlphaFoldDB" id="K8ECI1"/>
<proteinExistence type="predicted"/>
<name>K8ECI1_9CHLO</name>
<organism evidence="2 3">
    <name type="scientific">Bathycoccus prasinos</name>
    <dbReference type="NCBI Taxonomy" id="41875"/>
    <lineage>
        <taxon>Eukaryota</taxon>
        <taxon>Viridiplantae</taxon>
        <taxon>Chlorophyta</taxon>
        <taxon>Mamiellophyceae</taxon>
        <taxon>Mamiellales</taxon>
        <taxon>Bathycoccaceae</taxon>
        <taxon>Bathycoccus</taxon>
    </lineage>
</organism>
<dbReference type="EMBL" id="FO082276">
    <property type="protein sequence ID" value="CCO15737.1"/>
    <property type="molecule type" value="Genomic_DNA"/>
</dbReference>
<dbReference type="KEGG" id="bpg:Bathy03g01350"/>
<keyword evidence="3" id="KW-1185">Reference proteome</keyword>
<evidence type="ECO:0000256" key="1">
    <source>
        <dbReference type="SAM" id="MobiDB-lite"/>
    </source>
</evidence>
<dbReference type="Proteomes" id="UP000198341">
    <property type="component" value="Chromosome 3"/>
</dbReference>
<dbReference type="GeneID" id="19016673"/>
<dbReference type="RefSeq" id="XP_007514300.1">
    <property type="nucleotide sequence ID" value="XM_007514238.1"/>
</dbReference>
<feature type="region of interest" description="Disordered" evidence="1">
    <location>
        <begin position="1"/>
        <end position="76"/>
    </location>
</feature>
<gene>
    <name evidence="2" type="ORF">Bathy03g01350</name>
</gene>
<feature type="compositionally biased region" description="Basic residues" evidence="1">
    <location>
        <begin position="52"/>
        <end position="66"/>
    </location>
</feature>
<accession>K8ECI1</accession>
<protein>
    <submittedName>
        <fullName evidence="2">Uncharacterized protein</fullName>
    </submittedName>
</protein>
<evidence type="ECO:0000313" key="2">
    <source>
        <dbReference type="EMBL" id="CCO15737.1"/>
    </source>
</evidence>
<evidence type="ECO:0000313" key="3">
    <source>
        <dbReference type="Proteomes" id="UP000198341"/>
    </source>
</evidence>
<reference evidence="2 3" key="1">
    <citation type="submission" date="2011-10" db="EMBL/GenBank/DDBJ databases">
        <authorList>
            <person name="Genoscope - CEA"/>
        </authorList>
    </citation>
    <scope>NUCLEOTIDE SEQUENCE [LARGE SCALE GENOMIC DNA]</scope>
    <source>
        <strain evidence="2 3">RCC 1105</strain>
    </source>
</reference>